<keyword evidence="6" id="KW-1185">Reference proteome</keyword>
<evidence type="ECO:0000259" key="4">
    <source>
        <dbReference type="PROSITE" id="PS51767"/>
    </source>
</evidence>
<gene>
    <name evidence="5" type="ORF">HUJ06_024180</name>
</gene>
<dbReference type="PANTHER" id="PTHR47967:SF28">
    <property type="entry name" value="ASPARTYL PROTEASE FAMILY PROTEIN 2-LIKE"/>
    <property type="match status" value="1"/>
</dbReference>
<comment type="caution">
    <text evidence="5">The sequence shown here is derived from an EMBL/GenBank/DDBJ whole genome shotgun (WGS) entry which is preliminary data.</text>
</comment>
<keyword evidence="2" id="KW-0645">Protease</keyword>
<dbReference type="InterPro" id="IPR051708">
    <property type="entry name" value="Plant_Aspart_Prot_A1"/>
</dbReference>
<feature type="domain" description="Peptidase A1" evidence="4">
    <location>
        <begin position="53"/>
        <end position="99"/>
    </location>
</feature>
<sequence length="99" mass="10619">MNQNTVSRLTEKKLAGLKPVVAPAAAPESDTSGSARRLVATLESGVSLGSGEYFMDVFVGTPPKHFSLILDAGSNLNWIQCLPCHDCFEQNGPPYNPQE</sequence>
<keyword evidence="3" id="KW-0378">Hydrolase</keyword>
<evidence type="ECO:0000313" key="6">
    <source>
        <dbReference type="Proteomes" id="UP000607653"/>
    </source>
</evidence>
<evidence type="ECO:0000256" key="1">
    <source>
        <dbReference type="ARBA" id="ARBA00007447"/>
    </source>
</evidence>
<name>A0A822XQV7_NELNU</name>
<dbReference type="InterPro" id="IPR033121">
    <property type="entry name" value="PEPTIDASE_A1"/>
</dbReference>
<dbReference type="Proteomes" id="UP000607653">
    <property type="component" value="Unassembled WGS sequence"/>
</dbReference>
<dbReference type="GO" id="GO:0008233">
    <property type="term" value="F:peptidase activity"/>
    <property type="evidence" value="ECO:0007669"/>
    <property type="project" value="UniProtKB-KW"/>
</dbReference>
<dbReference type="Gene3D" id="2.40.70.10">
    <property type="entry name" value="Acid Proteases"/>
    <property type="match status" value="1"/>
</dbReference>
<protein>
    <recommendedName>
        <fullName evidence="4">Peptidase A1 domain-containing protein</fullName>
    </recommendedName>
</protein>
<reference evidence="5 6" key="1">
    <citation type="journal article" date="2020" name="Mol. Biol. Evol.">
        <title>Distinct Expression and Methylation Patterns for Genes with Different Fates following a Single Whole-Genome Duplication in Flowering Plants.</title>
        <authorList>
            <person name="Shi T."/>
            <person name="Rahmani R.S."/>
            <person name="Gugger P.F."/>
            <person name="Wang M."/>
            <person name="Li H."/>
            <person name="Zhang Y."/>
            <person name="Li Z."/>
            <person name="Wang Q."/>
            <person name="Van de Peer Y."/>
            <person name="Marchal K."/>
            <person name="Chen J."/>
        </authorList>
    </citation>
    <scope>NUCLEOTIDE SEQUENCE [LARGE SCALE GENOMIC DNA]</scope>
    <source>
        <tissue evidence="5">Leaf</tissue>
    </source>
</reference>
<dbReference type="SUPFAM" id="SSF50630">
    <property type="entry name" value="Acid proteases"/>
    <property type="match status" value="1"/>
</dbReference>
<evidence type="ECO:0000256" key="3">
    <source>
        <dbReference type="ARBA" id="ARBA00022801"/>
    </source>
</evidence>
<organism evidence="5 6">
    <name type="scientific">Nelumbo nucifera</name>
    <name type="common">Sacred lotus</name>
    <dbReference type="NCBI Taxonomy" id="4432"/>
    <lineage>
        <taxon>Eukaryota</taxon>
        <taxon>Viridiplantae</taxon>
        <taxon>Streptophyta</taxon>
        <taxon>Embryophyta</taxon>
        <taxon>Tracheophyta</taxon>
        <taxon>Spermatophyta</taxon>
        <taxon>Magnoliopsida</taxon>
        <taxon>Proteales</taxon>
        <taxon>Nelumbonaceae</taxon>
        <taxon>Nelumbo</taxon>
    </lineage>
</organism>
<dbReference type="InterPro" id="IPR021109">
    <property type="entry name" value="Peptidase_aspartic_dom_sf"/>
</dbReference>
<dbReference type="AlphaFoldDB" id="A0A822XQV7"/>
<dbReference type="GO" id="GO:0006508">
    <property type="term" value="P:proteolysis"/>
    <property type="evidence" value="ECO:0007669"/>
    <property type="project" value="UniProtKB-KW"/>
</dbReference>
<accession>A0A822XQV7</accession>
<dbReference type="InterPro" id="IPR032861">
    <property type="entry name" value="TAXi_N"/>
</dbReference>
<comment type="similarity">
    <text evidence="1">Belongs to the peptidase A1 family.</text>
</comment>
<dbReference type="EMBL" id="DUZY01000001">
    <property type="protein sequence ID" value="DAD22717.1"/>
    <property type="molecule type" value="Genomic_DNA"/>
</dbReference>
<evidence type="ECO:0000256" key="2">
    <source>
        <dbReference type="ARBA" id="ARBA00022670"/>
    </source>
</evidence>
<dbReference type="PANTHER" id="PTHR47967">
    <property type="entry name" value="OS07G0603500 PROTEIN-RELATED"/>
    <property type="match status" value="1"/>
</dbReference>
<dbReference type="Pfam" id="PF14543">
    <property type="entry name" value="TAXi_N"/>
    <property type="match status" value="1"/>
</dbReference>
<proteinExistence type="inferred from homology"/>
<dbReference type="PROSITE" id="PS51767">
    <property type="entry name" value="PEPTIDASE_A1"/>
    <property type="match status" value="1"/>
</dbReference>
<evidence type="ECO:0000313" key="5">
    <source>
        <dbReference type="EMBL" id="DAD22717.1"/>
    </source>
</evidence>